<organism evidence="1 2">
    <name type="scientific">Desulforamulus aquiferis</name>
    <dbReference type="NCBI Taxonomy" id="1397668"/>
    <lineage>
        <taxon>Bacteria</taxon>
        <taxon>Bacillati</taxon>
        <taxon>Bacillota</taxon>
        <taxon>Clostridia</taxon>
        <taxon>Eubacteriales</taxon>
        <taxon>Peptococcaceae</taxon>
        <taxon>Desulforamulus</taxon>
    </lineage>
</organism>
<keyword evidence="2" id="KW-1185">Reference proteome</keyword>
<dbReference type="RefSeq" id="WP_373323012.1">
    <property type="nucleotide sequence ID" value="NZ_JARPTC010000008.1"/>
</dbReference>
<dbReference type="AlphaFoldDB" id="A0AAW7ZBU3"/>
<accession>A0AAW7ZBU3</accession>
<sequence length="48" mass="5987">MRSLFNQYWVKKELVSKELGKFYSEIFDYRQESDYTDYACFDREQVET</sequence>
<dbReference type="Proteomes" id="UP001172911">
    <property type="component" value="Unassembled WGS sequence"/>
</dbReference>
<reference evidence="1" key="1">
    <citation type="journal article" date="2023" name="J. Hazard. Mater.">
        <title>Anaerobic biodegradation of pyrene and benzo[a]pyrene by a new sulfate-reducing Desulforamulus aquiferis strain DSA.</title>
        <authorList>
            <person name="Zhang Z."/>
            <person name="Sun J."/>
            <person name="Gong X."/>
            <person name="Wang C."/>
            <person name="Wang H."/>
        </authorList>
    </citation>
    <scope>NUCLEOTIDE SEQUENCE</scope>
    <source>
        <strain evidence="1">DSA</strain>
    </source>
</reference>
<proteinExistence type="predicted"/>
<name>A0AAW7ZBU3_9FIRM</name>
<protein>
    <submittedName>
        <fullName evidence="1">HEPN domain-containing protein</fullName>
    </submittedName>
</protein>
<reference evidence="1" key="2">
    <citation type="submission" date="2023-03" db="EMBL/GenBank/DDBJ databases">
        <authorList>
            <person name="Zhang Z."/>
        </authorList>
    </citation>
    <scope>NUCLEOTIDE SEQUENCE</scope>
    <source>
        <strain evidence="1">DSA</strain>
    </source>
</reference>
<evidence type="ECO:0000313" key="1">
    <source>
        <dbReference type="EMBL" id="MDO7786871.1"/>
    </source>
</evidence>
<dbReference type="EMBL" id="JARPTC010000008">
    <property type="protein sequence ID" value="MDO7786871.1"/>
    <property type="molecule type" value="Genomic_DNA"/>
</dbReference>
<evidence type="ECO:0000313" key="2">
    <source>
        <dbReference type="Proteomes" id="UP001172911"/>
    </source>
</evidence>
<comment type="caution">
    <text evidence="1">The sequence shown here is derived from an EMBL/GenBank/DDBJ whole genome shotgun (WGS) entry which is preliminary data.</text>
</comment>
<gene>
    <name evidence="1" type="ORF">P6N53_06510</name>
</gene>
<dbReference type="Gene3D" id="1.20.120.330">
    <property type="entry name" value="Nucleotidyltransferases domain 2"/>
    <property type="match status" value="1"/>
</dbReference>